<evidence type="ECO:0008006" key="3">
    <source>
        <dbReference type="Google" id="ProtNLM"/>
    </source>
</evidence>
<evidence type="ECO:0000313" key="2">
    <source>
        <dbReference type="Proteomes" id="UP000247922"/>
    </source>
</evidence>
<dbReference type="AlphaFoldDB" id="A0A2V3WCI2"/>
<keyword evidence="2" id="KW-1185">Reference proteome</keyword>
<comment type="caution">
    <text evidence="1">The sequence shown here is derived from an EMBL/GenBank/DDBJ whole genome shotgun (WGS) entry which is preliminary data.</text>
</comment>
<name>A0A2V3WCI2_9BACI</name>
<dbReference type="OrthoDB" id="5621785at2"/>
<dbReference type="Proteomes" id="UP000247922">
    <property type="component" value="Unassembled WGS sequence"/>
</dbReference>
<protein>
    <recommendedName>
        <fullName evidence="3">Galactose mutarotase-like enzyme</fullName>
    </recommendedName>
</protein>
<gene>
    <name evidence="1" type="ORF">DES38_1028</name>
</gene>
<sequence>MYQLKNNRLKIEVQEPGNLYQGSRFDWTGFVTQITLDDCISYCVPERLEHGKGTGGLGFCNEFGIDLPLGYDTTATGDFFPKIGVGLLKKKVDTPYDFFNPYDVSPATVEVEQHPESLTFETAIKNAHGYGYHLFKALSLKDNKLVFEYRLINTGSHTIKTNEYSHNFIGINNQTVSEDYQLTFPGLRSFDLSVGKMSQSHEQLTWPVTPDGDFYAKIVSDNEPASFIWDLFHRRVGAGVRASSDFRPTKIALWGRSHVICPEVFFDIHLQPNEEISWQRVYEFYQTNA</sequence>
<accession>A0A2V3WCI2</accession>
<dbReference type="RefSeq" id="WP_110250319.1">
    <property type="nucleotide sequence ID" value="NZ_QJJR01000002.1"/>
</dbReference>
<proteinExistence type="predicted"/>
<evidence type="ECO:0000313" key="1">
    <source>
        <dbReference type="EMBL" id="PXW92430.1"/>
    </source>
</evidence>
<dbReference type="EMBL" id="QJJR01000002">
    <property type="protein sequence ID" value="PXW92430.1"/>
    <property type="molecule type" value="Genomic_DNA"/>
</dbReference>
<reference evidence="1 2" key="1">
    <citation type="submission" date="2018-05" db="EMBL/GenBank/DDBJ databases">
        <title>Genomic Encyclopedia of Type Strains, Phase IV (KMG-IV): sequencing the most valuable type-strain genomes for metagenomic binning, comparative biology and taxonomic classification.</title>
        <authorList>
            <person name="Goeker M."/>
        </authorList>
    </citation>
    <scope>NUCLEOTIDE SEQUENCE [LARGE SCALE GENOMIC DNA]</scope>
    <source>
        <strain evidence="1 2">DSM 22440</strain>
    </source>
</reference>
<organism evidence="1 2">
    <name type="scientific">Streptohalobacillus salinus</name>
    <dbReference type="NCBI Taxonomy" id="621096"/>
    <lineage>
        <taxon>Bacteria</taxon>
        <taxon>Bacillati</taxon>
        <taxon>Bacillota</taxon>
        <taxon>Bacilli</taxon>
        <taxon>Bacillales</taxon>
        <taxon>Bacillaceae</taxon>
        <taxon>Streptohalobacillus</taxon>
    </lineage>
</organism>